<dbReference type="EMBL" id="MT708549">
    <property type="protein sequence ID" value="QOV06305.1"/>
    <property type="molecule type" value="Genomic_DNA"/>
</dbReference>
<keyword evidence="2" id="KW-1185">Reference proteome</keyword>
<gene>
    <name evidence="1" type="ORF">CPT_Maja_085</name>
</gene>
<reference evidence="1 2" key="1">
    <citation type="submission" date="2020-07" db="EMBL/GenBank/DDBJ databases">
        <title>Complete genome sequence of Burkholderia gladioli phage Maja.</title>
        <authorList>
            <person name="Yu Z."/>
            <person name="Yao G.W."/>
            <person name="Guadalupe Vizoso-Pinto M."/>
            <person name="Sun L."/>
            <person name="Le T."/>
            <person name="Gonzalez C."/>
            <person name="Young R."/>
            <person name="Liu M."/>
        </authorList>
    </citation>
    <scope>NUCLEOTIDE SEQUENCE [LARGE SCALE GENOMIC DNA]</scope>
</reference>
<evidence type="ECO:0000313" key="1">
    <source>
        <dbReference type="EMBL" id="QOV06305.1"/>
    </source>
</evidence>
<sequence length="111" mass="12216">MILVKLSDEQRAAINALANLADQHLGENEFAKHAREFLKKAAEMTPTAALFEAQRMTADYLSNLRTVTFPKSTFTLYAKGVTMEAVKDDSAGARGVYQYKDTGPIETGDVE</sequence>
<accession>A0A7S6R7A4</accession>
<name>A0A7S6R7A4_9CAUD</name>
<organism evidence="1 2">
    <name type="scientific">Burkholderia phage Maja</name>
    <dbReference type="NCBI Taxonomy" id="2767571"/>
    <lineage>
        <taxon>Viruses</taxon>
        <taxon>Duplodnaviria</taxon>
        <taxon>Heunggongvirae</taxon>
        <taxon>Uroviricota</taxon>
        <taxon>Caudoviricetes</taxon>
        <taxon>Lindbergviridae</taxon>
        <taxon>Gladiolivirus</taxon>
        <taxon>Gladiolivirus maja</taxon>
    </lineage>
</organism>
<protein>
    <submittedName>
        <fullName evidence="1">Uncharacterized protein</fullName>
    </submittedName>
</protein>
<evidence type="ECO:0000313" key="2">
    <source>
        <dbReference type="Proteomes" id="UP000593952"/>
    </source>
</evidence>
<dbReference type="Proteomes" id="UP000593952">
    <property type="component" value="Segment"/>
</dbReference>
<proteinExistence type="predicted"/>